<dbReference type="AlphaFoldDB" id="A0A4Y9F078"/>
<gene>
    <name evidence="3" type="ORF">E4U03_11905</name>
</gene>
<reference evidence="3 4" key="1">
    <citation type="submission" date="2019-03" db="EMBL/GenBank/DDBJ databases">
        <title>Diversity of the mouse oral microbiome.</title>
        <authorList>
            <person name="Joseph S."/>
            <person name="Aduse-Opoku J."/>
            <person name="Curtis M."/>
            <person name="Wade W."/>
            <person name="Hashim A."/>
        </authorList>
    </citation>
    <scope>NUCLEOTIDE SEQUENCE [LARGE SCALE GENOMIC DNA]</scope>
    <source>
        <strain evidence="4">irhom_31</strain>
    </source>
</reference>
<dbReference type="Proteomes" id="UP000297951">
    <property type="component" value="Unassembled WGS sequence"/>
</dbReference>
<dbReference type="GO" id="GO:0005576">
    <property type="term" value="C:extracellular region"/>
    <property type="evidence" value="ECO:0007669"/>
    <property type="project" value="InterPro"/>
</dbReference>
<feature type="region of interest" description="Disordered" evidence="1">
    <location>
        <begin position="134"/>
        <end position="164"/>
    </location>
</feature>
<dbReference type="InterPro" id="IPR011505">
    <property type="entry name" value="Peptidase_M26_C_dom"/>
</dbReference>
<feature type="compositionally biased region" description="Basic residues" evidence="1">
    <location>
        <begin position="148"/>
        <end position="157"/>
    </location>
</feature>
<dbReference type="Pfam" id="PF07580">
    <property type="entry name" value="Peptidase_M26_C"/>
    <property type="match status" value="1"/>
</dbReference>
<evidence type="ECO:0000259" key="2">
    <source>
        <dbReference type="Pfam" id="PF07580"/>
    </source>
</evidence>
<organism evidence="3 4">
    <name type="scientific">Rothia nasimurium</name>
    <dbReference type="NCBI Taxonomy" id="85336"/>
    <lineage>
        <taxon>Bacteria</taxon>
        <taxon>Bacillati</taxon>
        <taxon>Actinomycetota</taxon>
        <taxon>Actinomycetes</taxon>
        <taxon>Micrococcales</taxon>
        <taxon>Micrococcaceae</taxon>
        <taxon>Rothia</taxon>
    </lineage>
</organism>
<dbReference type="EMBL" id="SPQC01000066">
    <property type="protein sequence ID" value="TFU20003.1"/>
    <property type="molecule type" value="Genomic_DNA"/>
</dbReference>
<dbReference type="OrthoDB" id="2414228at2"/>
<sequence length="193" mass="21256">MTGSMLQRPRPLSPFDWTSVADRLHNGSPEQFATKQDLSAYMRQQLDTLYLLDALEAEAILRRPAEERAVLLNRLSQTPRGTTGHTDDTFSTITVDEAATLSTVEDFTAQGLVVVSRYQWRGISTIGTAPANSYYTTPSSTPPTVPTPRHRGARRYYRPPSGLRPADLQGLRRGHGPLHLQPVQGSCGWGPVG</sequence>
<evidence type="ECO:0000313" key="4">
    <source>
        <dbReference type="Proteomes" id="UP000297951"/>
    </source>
</evidence>
<accession>A0A4Y9F078</accession>
<comment type="caution">
    <text evidence="3">The sequence shown here is derived from an EMBL/GenBank/DDBJ whole genome shotgun (WGS) entry which is preliminary data.</text>
</comment>
<dbReference type="GO" id="GO:0004222">
    <property type="term" value="F:metalloendopeptidase activity"/>
    <property type="evidence" value="ECO:0007669"/>
    <property type="project" value="InterPro"/>
</dbReference>
<evidence type="ECO:0000313" key="3">
    <source>
        <dbReference type="EMBL" id="TFU20003.1"/>
    </source>
</evidence>
<protein>
    <recommendedName>
        <fullName evidence="2">Peptidase M26 C-terminal domain-containing protein</fullName>
    </recommendedName>
</protein>
<proteinExistence type="predicted"/>
<evidence type="ECO:0000256" key="1">
    <source>
        <dbReference type="SAM" id="MobiDB-lite"/>
    </source>
</evidence>
<name>A0A4Y9F078_9MICC</name>
<feature type="domain" description="Peptidase M26 C-terminal" evidence="2">
    <location>
        <begin position="21"/>
        <end position="136"/>
    </location>
</feature>
<dbReference type="GO" id="GO:0008270">
    <property type="term" value="F:zinc ion binding"/>
    <property type="evidence" value="ECO:0007669"/>
    <property type="project" value="InterPro"/>
</dbReference>